<proteinExistence type="predicted"/>
<accession>C4Y635</accession>
<feature type="domain" description="Ribosomal protein mS38 C-terminal" evidence="2">
    <location>
        <begin position="120"/>
        <end position="153"/>
    </location>
</feature>
<sequence length="154" mass="17956">MILHILLFITNQAGDRFEHRTSYTHKIFSVLASNFISLKSMLRFGLFRSMQMLSSRALSTSLVAPSALLRSFSHSPLPISQTMARMQTLQFPLSQTFHREVQVPLVTNVAEDVSEDNTIYMDSVLRKRRLKMKKHKLRKRRRNQRALKKRLGKL</sequence>
<evidence type="ECO:0000259" key="2">
    <source>
        <dbReference type="SMART" id="SM01155"/>
    </source>
</evidence>
<dbReference type="VEuPathDB" id="FungiDB:CLUG_03619"/>
<dbReference type="STRING" id="306902.C4Y635"/>
<gene>
    <name evidence="3" type="ORF">CLUG_03619</name>
</gene>
<dbReference type="HOGENOM" id="CLU_1704040_0_0_1"/>
<dbReference type="Pfam" id="PF08213">
    <property type="entry name" value="COX24_C"/>
    <property type="match status" value="1"/>
</dbReference>
<evidence type="ECO:0000313" key="4">
    <source>
        <dbReference type="Proteomes" id="UP000007703"/>
    </source>
</evidence>
<dbReference type="InParanoid" id="C4Y635"/>
<evidence type="ECO:0000313" key="3">
    <source>
        <dbReference type="EMBL" id="EEQ39491.1"/>
    </source>
</evidence>
<dbReference type="EMBL" id="CH408079">
    <property type="protein sequence ID" value="EEQ39491.1"/>
    <property type="molecule type" value="Genomic_DNA"/>
</dbReference>
<feature type="region of interest" description="Disordered" evidence="1">
    <location>
        <begin position="135"/>
        <end position="154"/>
    </location>
</feature>
<protein>
    <recommendedName>
        <fullName evidence="2">Ribosomal protein mS38 C-terminal domain-containing protein</fullName>
    </recommendedName>
</protein>
<dbReference type="SMART" id="SM01155">
    <property type="entry name" value="DUF1713"/>
    <property type="match status" value="1"/>
</dbReference>
<reference evidence="3 4" key="1">
    <citation type="journal article" date="2009" name="Nature">
        <title>Evolution of pathogenicity and sexual reproduction in eight Candida genomes.</title>
        <authorList>
            <person name="Butler G."/>
            <person name="Rasmussen M.D."/>
            <person name="Lin M.F."/>
            <person name="Santos M.A."/>
            <person name="Sakthikumar S."/>
            <person name="Munro C.A."/>
            <person name="Rheinbay E."/>
            <person name="Grabherr M."/>
            <person name="Forche A."/>
            <person name="Reedy J.L."/>
            <person name="Agrafioti I."/>
            <person name="Arnaud M.B."/>
            <person name="Bates S."/>
            <person name="Brown A.J."/>
            <person name="Brunke S."/>
            <person name="Costanzo M.C."/>
            <person name="Fitzpatrick D.A."/>
            <person name="de Groot P.W."/>
            <person name="Harris D."/>
            <person name="Hoyer L.L."/>
            <person name="Hube B."/>
            <person name="Klis F.M."/>
            <person name="Kodira C."/>
            <person name="Lennard N."/>
            <person name="Logue M.E."/>
            <person name="Martin R."/>
            <person name="Neiman A.M."/>
            <person name="Nikolaou E."/>
            <person name="Quail M.A."/>
            <person name="Quinn J."/>
            <person name="Santos M.C."/>
            <person name="Schmitzberger F.F."/>
            <person name="Sherlock G."/>
            <person name="Shah P."/>
            <person name="Silverstein K.A."/>
            <person name="Skrzypek M.S."/>
            <person name="Soll D."/>
            <person name="Staggs R."/>
            <person name="Stansfield I."/>
            <person name="Stumpf M.P."/>
            <person name="Sudbery P.E."/>
            <person name="Srikantha T."/>
            <person name="Zeng Q."/>
            <person name="Berman J."/>
            <person name="Berriman M."/>
            <person name="Heitman J."/>
            <person name="Gow N.A."/>
            <person name="Lorenz M.C."/>
            <person name="Birren B.W."/>
            <person name="Kellis M."/>
            <person name="Cuomo C.A."/>
        </authorList>
    </citation>
    <scope>NUCLEOTIDE SEQUENCE [LARGE SCALE GENOMIC DNA]</scope>
    <source>
        <strain evidence="3 4">ATCC 42720</strain>
    </source>
</reference>
<name>C4Y635_CLAL4</name>
<evidence type="ECO:0000256" key="1">
    <source>
        <dbReference type="SAM" id="MobiDB-lite"/>
    </source>
</evidence>
<dbReference type="AlphaFoldDB" id="C4Y635"/>
<organism evidence="3 4">
    <name type="scientific">Clavispora lusitaniae (strain ATCC 42720)</name>
    <name type="common">Yeast</name>
    <name type="synonym">Candida lusitaniae</name>
    <dbReference type="NCBI Taxonomy" id="306902"/>
    <lineage>
        <taxon>Eukaryota</taxon>
        <taxon>Fungi</taxon>
        <taxon>Dikarya</taxon>
        <taxon>Ascomycota</taxon>
        <taxon>Saccharomycotina</taxon>
        <taxon>Pichiomycetes</taxon>
        <taxon>Metschnikowiaceae</taxon>
        <taxon>Clavispora</taxon>
    </lineage>
</organism>
<dbReference type="Proteomes" id="UP000007703">
    <property type="component" value="Unassembled WGS sequence"/>
</dbReference>
<dbReference type="InterPro" id="IPR013177">
    <property type="entry name" value="Ribosomal_mS38_C"/>
</dbReference>
<dbReference type="KEGG" id="clu:CLUG_03619"/>